<feature type="transmembrane region" description="Helical" evidence="1">
    <location>
        <begin position="7"/>
        <end position="24"/>
    </location>
</feature>
<keyword evidence="1" id="KW-1133">Transmembrane helix</keyword>
<organism evidence="2 3">
    <name type="scientific">Lactococcus cremoris subsp. cremoris TIFN3</name>
    <dbReference type="NCBI Taxonomy" id="1234873"/>
    <lineage>
        <taxon>Bacteria</taxon>
        <taxon>Bacillati</taxon>
        <taxon>Bacillota</taxon>
        <taxon>Bacilli</taxon>
        <taxon>Lactobacillales</taxon>
        <taxon>Streptococcaceae</taxon>
        <taxon>Lactococcus</taxon>
        <taxon>Lactococcus cremoris subsp. cremoris</taxon>
    </lineage>
</organism>
<keyword evidence="1" id="KW-0472">Membrane</keyword>
<proteinExistence type="predicted"/>
<gene>
    <name evidence="2" type="ORF">LLT3_04470</name>
</gene>
<protein>
    <submittedName>
        <fullName evidence="2">Uncharacterized protein</fullName>
    </submittedName>
</protein>
<accession>T0WMW2</accession>
<name>T0WMW2_LACLC</name>
<evidence type="ECO:0000256" key="1">
    <source>
        <dbReference type="SAM" id="Phobius"/>
    </source>
</evidence>
<sequence length="60" mass="6926">MKVNKAWIYIILICLAFLIHGEYYKTYFSLFVGFVGVSAGLLCILCEVIIQILRNQIIKK</sequence>
<evidence type="ECO:0000313" key="2">
    <source>
        <dbReference type="EMBL" id="EQC94013.1"/>
    </source>
</evidence>
<reference evidence="2 3" key="1">
    <citation type="journal article" date="2013" name="ISME J.">
        <title>Multifactorial diversity sustains microbial community stability.</title>
        <authorList>
            <person name="Erkus O."/>
            <person name="de Jager V.C."/>
            <person name="Spus M."/>
            <person name="van Alen-Boerrigter I.J."/>
            <person name="van Rijswijck I.M."/>
            <person name="Hazelwood L."/>
            <person name="Janssen P.W."/>
            <person name="van Hijum S.A."/>
            <person name="Kleerebezem M."/>
            <person name="Smid E.J."/>
        </authorList>
    </citation>
    <scope>NUCLEOTIDE SEQUENCE [LARGE SCALE GENOMIC DNA]</scope>
    <source>
        <strain evidence="2 3">TIFN3</strain>
    </source>
</reference>
<dbReference type="AlphaFoldDB" id="T0WMW2"/>
<keyword evidence="1" id="KW-0812">Transmembrane</keyword>
<dbReference type="Proteomes" id="UP000015664">
    <property type="component" value="Unassembled WGS sequence"/>
</dbReference>
<feature type="transmembrane region" description="Helical" evidence="1">
    <location>
        <begin position="30"/>
        <end position="53"/>
    </location>
</feature>
<evidence type="ECO:0000313" key="3">
    <source>
        <dbReference type="Proteomes" id="UP000015664"/>
    </source>
</evidence>
<dbReference type="EMBL" id="ATBE01000333">
    <property type="protein sequence ID" value="EQC94013.1"/>
    <property type="molecule type" value="Genomic_DNA"/>
</dbReference>
<comment type="caution">
    <text evidence="2">The sequence shown here is derived from an EMBL/GenBank/DDBJ whole genome shotgun (WGS) entry which is preliminary data.</text>
</comment>